<reference evidence="3" key="1">
    <citation type="journal article" date="2020" name="Stud. Mycol.">
        <title>101 Dothideomycetes genomes: a test case for predicting lifestyles and emergence of pathogens.</title>
        <authorList>
            <person name="Haridas S."/>
            <person name="Albert R."/>
            <person name="Binder M."/>
            <person name="Bloem J."/>
            <person name="Labutti K."/>
            <person name="Salamov A."/>
            <person name="Andreopoulos B."/>
            <person name="Baker S."/>
            <person name="Barry K."/>
            <person name="Bills G."/>
            <person name="Bluhm B."/>
            <person name="Cannon C."/>
            <person name="Castanera R."/>
            <person name="Culley D."/>
            <person name="Daum C."/>
            <person name="Ezra D."/>
            <person name="Gonzalez J."/>
            <person name="Henrissat B."/>
            <person name="Kuo A."/>
            <person name="Liang C."/>
            <person name="Lipzen A."/>
            <person name="Lutzoni F."/>
            <person name="Magnuson J."/>
            <person name="Mondo S."/>
            <person name="Nolan M."/>
            <person name="Ohm R."/>
            <person name="Pangilinan J."/>
            <person name="Park H.-J."/>
            <person name="Ramirez L."/>
            <person name="Alfaro M."/>
            <person name="Sun H."/>
            <person name="Tritt A."/>
            <person name="Yoshinaga Y."/>
            <person name="Zwiers L.-H."/>
            <person name="Turgeon B."/>
            <person name="Goodwin S."/>
            <person name="Spatafora J."/>
            <person name="Crous P."/>
            <person name="Grigoriev I."/>
        </authorList>
    </citation>
    <scope>NUCLEOTIDE SEQUENCE</scope>
    <source>
        <strain evidence="3">CBS 115976</strain>
    </source>
</reference>
<comment type="similarity">
    <text evidence="1">Belongs to the cycloisomerase 2 family.</text>
</comment>
<dbReference type="PANTHER" id="PTHR30344">
    <property type="entry name" value="6-PHOSPHOGLUCONOLACTONASE-RELATED"/>
    <property type="match status" value="1"/>
</dbReference>
<gene>
    <name evidence="3" type="ORF">BT63DRAFT_439449</name>
</gene>
<feature type="signal peptide" evidence="2">
    <location>
        <begin position="1"/>
        <end position="16"/>
    </location>
</feature>
<organism evidence="3 4">
    <name type="scientific">Microthyrium microscopicum</name>
    <dbReference type="NCBI Taxonomy" id="703497"/>
    <lineage>
        <taxon>Eukaryota</taxon>
        <taxon>Fungi</taxon>
        <taxon>Dikarya</taxon>
        <taxon>Ascomycota</taxon>
        <taxon>Pezizomycotina</taxon>
        <taxon>Dothideomycetes</taxon>
        <taxon>Dothideomycetes incertae sedis</taxon>
        <taxon>Microthyriales</taxon>
        <taxon>Microthyriaceae</taxon>
        <taxon>Microthyrium</taxon>
    </lineage>
</organism>
<accession>A0A6A6UFR7</accession>
<dbReference type="OrthoDB" id="1715191at2759"/>
<dbReference type="AlphaFoldDB" id="A0A6A6UFR7"/>
<name>A0A6A6UFR7_9PEZI</name>
<dbReference type="GO" id="GO:0017057">
    <property type="term" value="F:6-phosphogluconolactonase activity"/>
    <property type="evidence" value="ECO:0007669"/>
    <property type="project" value="TreeGrafter"/>
</dbReference>
<dbReference type="InterPro" id="IPR015943">
    <property type="entry name" value="WD40/YVTN_repeat-like_dom_sf"/>
</dbReference>
<dbReference type="SUPFAM" id="SSF75011">
    <property type="entry name" value="3-carboxy-cis,cis-mucoante lactonizing enzyme"/>
    <property type="match status" value="1"/>
</dbReference>
<dbReference type="Pfam" id="PF10282">
    <property type="entry name" value="Lactonase"/>
    <property type="match status" value="1"/>
</dbReference>
<dbReference type="InterPro" id="IPR050282">
    <property type="entry name" value="Cycloisomerase_2"/>
</dbReference>
<proteinExistence type="inferred from homology"/>
<protein>
    <submittedName>
        <fullName evidence="3">3-carboxy-cis,cis-mucoante lactonizing enzyme</fullName>
    </submittedName>
</protein>
<dbReference type="PANTHER" id="PTHR30344:SF4">
    <property type="entry name" value="CYCLASE, PUTATIVE (AFU_ORTHOLOGUE AFUA_6G11580)-RELATED"/>
    <property type="match status" value="1"/>
</dbReference>
<dbReference type="Proteomes" id="UP000799302">
    <property type="component" value="Unassembled WGS sequence"/>
</dbReference>
<sequence length="373" mass="39915">MLFLYLLIHSLGLVKAAKHQLFTSTYGTPFIYTVEFDDEANTLKLLANTSVPAASQWLVLSHDKKNLYGTSTTDKRTEFLSYAVTSPTSIKYKTTTVAGTCAARTIHVDALQVPPYTVYGVPWYGADNNCGGVMAVDDQGVIVKSVQNYTYSPGSALHGLAFHPEGTFMYSADLKGKKLWTHAIDRATGKLTLVTSDKSHGEPRHVSVHPKGKYAYAMLEDTNEVSVYSIDSTTGAAKYTGKSHSVLSSKDKTAHRAATVRLSASGNMLYATTRGSRTPGAKGSVSAFTLKADGSIASQDFIIPTTTGGGGANQVAPTIFDDNYFAIIDSGTGFIEMWKRNKDGAGAAVIAHLDLADSTRPGNGCCSNAVWYS</sequence>
<feature type="chain" id="PRO_5025572269" evidence="2">
    <location>
        <begin position="17"/>
        <end position="373"/>
    </location>
</feature>
<keyword evidence="4" id="KW-1185">Reference proteome</keyword>
<evidence type="ECO:0000313" key="3">
    <source>
        <dbReference type="EMBL" id="KAF2670401.1"/>
    </source>
</evidence>
<evidence type="ECO:0000256" key="2">
    <source>
        <dbReference type="SAM" id="SignalP"/>
    </source>
</evidence>
<keyword evidence="2" id="KW-0732">Signal</keyword>
<dbReference type="Gene3D" id="2.130.10.10">
    <property type="entry name" value="YVTN repeat-like/Quinoprotein amine dehydrogenase"/>
    <property type="match status" value="1"/>
</dbReference>
<evidence type="ECO:0000313" key="4">
    <source>
        <dbReference type="Proteomes" id="UP000799302"/>
    </source>
</evidence>
<dbReference type="EMBL" id="MU004234">
    <property type="protein sequence ID" value="KAF2670401.1"/>
    <property type="molecule type" value="Genomic_DNA"/>
</dbReference>
<dbReference type="InterPro" id="IPR019405">
    <property type="entry name" value="Lactonase_7-beta_prop"/>
</dbReference>
<evidence type="ECO:0000256" key="1">
    <source>
        <dbReference type="ARBA" id="ARBA00005564"/>
    </source>
</evidence>